<feature type="transmembrane region" description="Helical" evidence="1">
    <location>
        <begin position="66"/>
        <end position="88"/>
    </location>
</feature>
<evidence type="ECO:0000256" key="1">
    <source>
        <dbReference type="SAM" id="Phobius"/>
    </source>
</evidence>
<protein>
    <recommendedName>
        <fullName evidence="4">SMODS-associating 2TM beta-strand rich effector domain-containing protein</fullName>
    </recommendedName>
</protein>
<dbReference type="Proteomes" id="UP001216253">
    <property type="component" value="Unassembled WGS sequence"/>
</dbReference>
<accession>A0ABT5WTV6</accession>
<keyword evidence="1" id="KW-0472">Membrane</keyword>
<evidence type="ECO:0000313" key="3">
    <source>
        <dbReference type="Proteomes" id="UP001216253"/>
    </source>
</evidence>
<evidence type="ECO:0008006" key="4">
    <source>
        <dbReference type="Google" id="ProtNLM"/>
    </source>
</evidence>
<gene>
    <name evidence="2" type="ORF">PYV00_16620</name>
</gene>
<organism evidence="2 3">
    <name type="scientific">Novosphingobium album</name>
    <name type="common">ex Liu et al. 2023</name>
    <dbReference type="NCBI Taxonomy" id="3031130"/>
    <lineage>
        <taxon>Bacteria</taxon>
        <taxon>Pseudomonadati</taxon>
        <taxon>Pseudomonadota</taxon>
        <taxon>Alphaproteobacteria</taxon>
        <taxon>Sphingomonadales</taxon>
        <taxon>Sphingomonadaceae</taxon>
        <taxon>Novosphingobium</taxon>
    </lineage>
</organism>
<reference evidence="2 3" key="1">
    <citation type="submission" date="2023-03" db="EMBL/GenBank/DDBJ databases">
        <title>NovoSphingobium album sp. nov. isolated from polycyclic aromatic hydrocarbons- and heavy-metal polluted soil.</title>
        <authorList>
            <person name="Liu Z."/>
            <person name="Wang K."/>
        </authorList>
    </citation>
    <scope>NUCLEOTIDE SEQUENCE [LARGE SCALE GENOMIC DNA]</scope>
    <source>
        <strain evidence="2 3">H3SJ31-1</strain>
    </source>
</reference>
<sequence>MHGRTIGYLRKLENKKNKKSTDFWVNLTGTLGFKAQNFYIHNYLISCLNGHEWLKAAVARIMNIEWWHALIGLLVFAISAAFNLITFVKFLSRSLRTRGFFPGRWHGVIKHSSGELNCVMVLYLGAGELTGQVYYEGRYGDRENVMGYDRLDNDSRDFRLVAKKFRIISQTYEVRFRRVVDSFRQNGERRIDSDTIDYTYRFEVKQRFRHKRITCTVTTKGTGKNDPLTFTGELTSAK</sequence>
<name>A0ABT5WTV6_9SPHN</name>
<proteinExistence type="predicted"/>
<keyword evidence="1" id="KW-0812">Transmembrane</keyword>
<keyword evidence="1" id="KW-1133">Transmembrane helix</keyword>
<keyword evidence="3" id="KW-1185">Reference proteome</keyword>
<comment type="caution">
    <text evidence="2">The sequence shown here is derived from an EMBL/GenBank/DDBJ whole genome shotgun (WGS) entry which is preliminary data.</text>
</comment>
<dbReference type="RefSeq" id="WP_275229437.1">
    <property type="nucleotide sequence ID" value="NZ_JARESE010000057.1"/>
</dbReference>
<evidence type="ECO:0000313" key="2">
    <source>
        <dbReference type="EMBL" id="MDE8653325.1"/>
    </source>
</evidence>
<dbReference type="EMBL" id="JARESE010000057">
    <property type="protein sequence ID" value="MDE8653325.1"/>
    <property type="molecule type" value="Genomic_DNA"/>
</dbReference>